<dbReference type="InterPro" id="IPR042106">
    <property type="entry name" value="Nuo/plastoQ_OxRdtase_6_NuoJ"/>
</dbReference>
<dbReference type="Gene3D" id="1.20.120.1200">
    <property type="entry name" value="NADH-ubiquinone/plastoquinone oxidoreductase chain 6, subunit NuoJ"/>
    <property type="match status" value="1"/>
</dbReference>
<evidence type="ECO:0000313" key="16">
    <source>
        <dbReference type="Proteomes" id="UP000219331"/>
    </source>
</evidence>
<dbReference type="OrthoDB" id="9811798at2"/>
<feature type="transmembrane region" description="Helical" evidence="10">
    <location>
        <begin position="12"/>
        <end position="31"/>
    </location>
</feature>
<dbReference type="Pfam" id="PF13244">
    <property type="entry name" value="MbhD"/>
    <property type="match status" value="1"/>
</dbReference>
<evidence type="ECO:0000313" key="15">
    <source>
        <dbReference type="EMBL" id="SOB97114.1"/>
    </source>
</evidence>
<dbReference type="GO" id="GO:0006811">
    <property type="term" value="P:monoatomic ion transport"/>
    <property type="evidence" value="ECO:0007669"/>
    <property type="project" value="UniProtKB-KW"/>
</dbReference>
<feature type="transmembrane region" description="Helical" evidence="10">
    <location>
        <begin position="38"/>
        <end position="62"/>
    </location>
</feature>
<dbReference type="PRINTS" id="PR01434">
    <property type="entry name" value="NADHDHGNASE5"/>
</dbReference>
<dbReference type="PANTHER" id="PTHR43373">
    <property type="entry name" value="NA(+)/H(+) ANTIPORTER SUBUNIT"/>
    <property type="match status" value="1"/>
</dbReference>
<keyword evidence="16" id="KW-1185">Reference proteome</keyword>
<feature type="transmembrane region" description="Helical" evidence="10">
    <location>
        <begin position="656"/>
        <end position="678"/>
    </location>
</feature>
<dbReference type="AlphaFoldDB" id="A0A285RTB2"/>
<dbReference type="GO" id="GO:0005886">
    <property type="term" value="C:plasma membrane"/>
    <property type="evidence" value="ECO:0007669"/>
    <property type="project" value="UniProtKB-SubCell"/>
</dbReference>
<proteinExistence type="predicted"/>
<dbReference type="InterPro" id="IPR025383">
    <property type="entry name" value="MrpA_C/MbhD"/>
</dbReference>
<organism evidence="15 16">
    <name type="scientific">Stappia indica</name>
    <dbReference type="NCBI Taxonomy" id="538381"/>
    <lineage>
        <taxon>Bacteria</taxon>
        <taxon>Pseudomonadati</taxon>
        <taxon>Pseudomonadota</taxon>
        <taxon>Alphaproteobacteria</taxon>
        <taxon>Hyphomicrobiales</taxon>
        <taxon>Stappiaceae</taxon>
        <taxon>Stappia</taxon>
    </lineage>
</organism>
<keyword evidence="2" id="KW-0813">Transport</keyword>
<dbReference type="STRING" id="538381.GCA_001696535_03117"/>
<dbReference type="EMBL" id="OBML01000002">
    <property type="protein sequence ID" value="SOB97114.1"/>
    <property type="molecule type" value="Genomic_DNA"/>
</dbReference>
<feature type="transmembrane region" description="Helical" evidence="10">
    <location>
        <begin position="690"/>
        <end position="710"/>
    </location>
</feature>
<feature type="transmembrane region" description="Helical" evidence="10">
    <location>
        <begin position="138"/>
        <end position="155"/>
    </location>
</feature>
<dbReference type="RefSeq" id="WP_097174134.1">
    <property type="nucleotide sequence ID" value="NZ_OBML01000002.1"/>
</dbReference>
<name>A0A285RTB2_9HYPH</name>
<feature type="transmembrane region" description="Helical" evidence="10">
    <location>
        <begin position="500"/>
        <end position="523"/>
    </location>
</feature>
<evidence type="ECO:0000256" key="3">
    <source>
        <dbReference type="ARBA" id="ARBA00022449"/>
    </source>
</evidence>
<feature type="transmembrane region" description="Helical" evidence="10">
    <location>
        <begin position="246"/>
        <end position="264"/>
    </location>
</feature>
<feature type="transmembrane region" description="Helical" evidence="10">
    <location>
        <begin position="330"/>
        <end position="352"/>
    </location>
</feature>
<comment type="subcellular location">
    <subcellularLocation>
        <location evidence="1">Cell membrane</location>
        <topology evidence="1">Multi-pass membrane protein</topology>
    </subcellularLocation>
    <subcellularLocation>
        <location evidence="9">Membrane</location>
        <topology evidence="9">Multi-pass membrane protein</topology>
    </subcellularLocation>
</comment>
<evidence type="ECO:0000256" key="9">
    <source>
        <dbReference type="RuleBase" id="RU000320"/>
    </source>
</evidence>
<dbReference type="Pfam" id="PF00361">
    <property type="entry name" value="Proton_antipo_M"/>
    <property type="match status" value="1"/>
</dbReference>
<feature type="transmembrane region" description="Helical" evidence="10">
    <location>
        <begin position="606"/>
        <end position="625"/>
    </location>
</feature>
<dbReference type="Pfam" id="PF00662">
    <property type="entry name" value="Proton_antipo_N"/>
    <property type="match status" value="1"/>
</dbReference>
<evidence type="ECO:0000256" key="6">
    <source>
        <dbReference type="ARBA" id="ARBA00022989"/>
    </source>
</evidence>
<feature type="transmembrane region" description="Helical" evidence="10">
    <location>
        <begin position="373"/>
        <end position="396"/>
    </location>
</feature>
<feature type="transmembrane region" description="Helical" evidence="10">
    <location>
        <begin position="303"/>
        <end position="324"/>
    </location>
</feature>
<accession>A0A285RTB2</accession>
<evidence type="ECO:0000256" key="4">
    <source>
        <dbReference type="ARBA" id="ARBA00022475"/>
    </source>
</evidence>
<dbReference type="GO" id="GO:0015297">
    <property type="term" value="F:antiporter activity"/>
    <property type="evidence" value="ECO:0007669"/>
    <property type="project" value="UniProtKB-KW"/>
</dbReference>
<feature type="transmembrane region" description="Helical" evidence="10">
    <location>
        <begin position="276"/>
        <end position="296"/>
    </location>
</feature>
<feature type="transmembrane region" description="Helical" evidence="10">
    <location>
        <begin position="210"/>
        <end position="234"/>
    </location>
</feature>
<dbReference type="InterPro" id="IPR046806">
    <property type="entry name" value="MrpA_C/MbhE"/>
</dbReference>
<dbReference type="NCBIfam" id="NF009287">
    <property type="entry name" value="PRK12647.1"/>
    <property type="match status" value="1"/>
</dbReference>
<reference evidence="15 16" key="1">
    <citation type="submission" date="2017-08" db="EMBL/GenBank/DDBJ databases">
        <authorList>
            <person name="de Groot N.N."/>
        </authorList>
    </citation>
    <scope>NUCLEOTIDE SEQUENCE [LARGE SCALE GENOMIC DNA]</scope>
    <source>
        <strain evidence="15 16">USBA 352</strain>
    </source>
</reference>
<keyword evidence="4" id="KW-1003">Cell membrane</keyword>
<evidence type="ECO:0000259" key="11">
    <source>
        <dbReference type="Pfam" id="PF00361"/>
    </source>
</evidence>
<evidence type="ECO:0000259" key="13">
    <source>
        <dbReference type="Pfam" id="PF13244"/>
    </source>
</evidence>
<keyword evidence="5 9" id="KW-0812">Transmembrane</keyword>
<evidence type="ECO:0000256" key="10">
    <source>
        <dbReference type="SAM" id="Phobius"/>
    </source>
</evidence>
<protein>
    <submittedName>
        <fullName evidence="15">Multisubunit sodium/proton antiporter, MrpA subunit</fullName>
    </submittedName>
</protein>
<feature type="domain" description="MrpA C-terminal/MbhE" evidence="14">
    <location>
        <begin position="689"/>
        <end position="772"/>
    </location>
</feature>
<feature type="transmembrane region" description="Helical" evidence="10">
    <location>
        <begin position="632"/>
        <end position="650"/>
    </location>
</feature>
<sequence length="796" mass="83933">MSITGPEATFAAVLAPFAAAAIAPFATRLLGANAAWPLAIVPAAIFLFFAGLVPDVAGGASFTPAVDWVPAYGVSFSFYVDGLSTLFALLISGIGTFIILYAGGYLKGHPHQGRFLSFLFLFMGAMLGLVLGNDLITLFIFWELTSITSFLLIGFDHLRAASRRAALQALVVTGGGGLLLLAGFLMIIALTGVSDMATLVAGGDILREQALYPLVLLLVLGGAFTKSAQFPFHFWLPNAMEAPTPVSAFLHSATMVKAGVYLLMRMHPVLGDTAMWTTILPIFGGTTLLVGTLLAVRQTDLKLMLAYTTVASLGLLVMLTGTSWDKAIEGAVLYLLAHSLFKGALFMVAGTIDHEAGTRDVTKLGGLRSAMPITFAAACLAALSMSGLPPFVGFIAKEYLYAGTWGATGANQAVTAVAVIGNALMLVIAAAVALKPFLGPKVETPKHAHEGPVLLFAGPVALSLAGLAAAVMAHATGVYFISPVVSSVLGTATEVEVHLIPGYIGAALILSLVTVALGIVFYLKLEALRAAMARTLAAIGWGPDKGFDQVIAGIVSFSGSFTRLIQGGRMDVYMTLTFLITALALLVPLTLTGNWPSAVPMPDFRFYEWGILAIAVSGLVAVLVAKTRLTAIVSLGIQGFAVAVIFMLFGAPDLSFTQFMVETLSVVILALVMTRLNLRPRDHRPMPQRIVQGAIALGVGVGLAGLLMRITELTFDRSLSDFFESYSRTIAHGRNIVNVILVDFRGFDTFGEIAVVMLAGLCVLALIRVRPKHAREEALDRAAGDEALQKSGEARL</sequence>
<dbReference type="Pfam" id="PF20501">
    <property type="entry name" value="MbhE"/>
    <property type="match status" value="1"/>
</dbReference>
<keyword evidence="3" id="KW-0050">Antiport</keyword>
<evidence type="ECO:0000256" key="5">
    <source>
        <dbReference type="ARBA" id="ARBA00022692"/>
    </source>
</evidence>
<evidence type="ECO:0000256" key="7">
    <source>
        <dbReference type="ARBA" id="ARBA00023065"/>
    </source>
</evidence>
<feature type="transmembrane region" description="Helical" evidence="10">
    <location>
        <begin position="454"/>
        <end position="480"/>
    </location>
</feature>
<evidence type="ECO:0000256" key="8">
    <source>
        <dbReference type="ARBA" id="ARBA00023136"/>
    </source>
</evidence>
<keyword evidence="6 10" id="KW-1133">Transmembrane helix</keyword>
<evidence type="ECO:0000256" key="2">
    <source>
        <dbReference type="ARBA" id="ARBA00022448"/>
    </source>
</evidence>
<dbReference type="InterPro" id="IPR050616">
    <property type="entry name" value="CPA3_Na-H_Antiporter_A"/>
</dbReference>
<dbReference type="PANTHER" id="PTHR43373:SF1">
    <property type="entry name" value="NA(+)_H(+) ANTIPORTER SUBUNIT A"/>
    <property type="match status" value="1"/>
</dbReference>
<dbReference type="InterPro" id="IPR001516">
    <property type="entry name" value="Proton_antipo_N"/>
</dbReference>
<evidence type="ECO:0000259" key="14">
    <source>
        <dbReference type="Pfam" id="PF20501"/>
    </source>
</evidence>
<feature type="transmembrane region" description="Helical" evidence="10">
    <location>
        <begin position="749"/>
        <end position="767"/>
    </location>
</feature>
<evidence type="ECO:0000256" key="1">
    <source>
        <dbReference type="ARBA" id="ARBA00004651"/>
    </source>
</evidence>
<feature type="transmembrane region" description="Helical" evidence="10">
    <location>
        <begin position="572"/>
        <end position="591"/>
    </location>
</feature>
<feature type="domain" description="NADH-Ubiquinone oxidoreductase (complex I) chain 5 N-terminal" evidence="12">
    <location>
        <begin position="72"/>
        <end position="115"/>
    </location>
</feature>
<feature type="transmembrane region" description="Helical" evidence="10">
    <location>
        <begin position="167"/>
        <end position="190"/>
    </location>
</feature>
<evidence type="ECO:0000259" key="12">
    <source>
        <dbReference type="Pfam" id="PF00662"/>
    </source>
</evidence>
<feature type="transmembrane region" description="Helical" evidence="10">
    <location>
        <begin position="416"/>
        <end position="434"/>
    </location>
</feature>
<dbReference type="InterPro" id="IPR001750">
    <property type="entry name" value="ND/Mrp_TM"/>
</dbReference>
<keyword evidence="8 10" id="KW-0472">Membrane</keyword>
<feature type="domain" description="MrpA C-terminal/MbhD" evidence="13">
    <location>
        <begin position="614"/>
        <end position="676"/>
    </location>
</feature>
<feature type="domain" description="NADH:quinone oxidoreductase/Mrp antiporter transmembrane" evidence="11">
    <location>
        <begin position="133"/>
        <end position="415"/>
    </location>
</feature>
<feature type="transmembrane region" description="Helical" evidence="10">
    <location>
        <begin position="115"/>
        <end position="132"/>
    </location>
</feature>
<dbReference type="Proteomes" id="UP000219331">
    <property type="component" value="Unassembled WGS sequence"/>
</dbReference>
<gene>
    <name evidence="15" type="ORF">SAMN05421512_102404</name>
</gene>
<feature type="transmembrane region" description="Helical" evidence="10">
    <location>
        <begin position="82"/>
        <end position="103"/>
    </location>
</feature>
<keyword evidence="7" id="KW-0406">Ion transport</keyword>